<evidence type="ECO:0000259" key="1">
    <source>
        <dbReference type="Pfam" id="PF10077"/>
    </source>
</evidence>
<gene>
    <name evidence="2" type="ORF">HNQ93_003520</name>
</gene>
<dbReference type="EMBL" id="JACHGG010000005">
    <property type="protein sequence ID" value="MBB6060646.1"/>
    <property type="molecule type" value="Genomic_DNA"/>
</dbReference>
<evidence type="ECO:0000313" key="3">
    <source>
        <dbReference type="Proteomes" id="UP000532746"/>
    </source>
</evidence>
<organism evidence="2 3">
    <name type="scientific">Hymenobacter luteus</name>
    <dbReference type="NCBI Taxonomy" id="1411122"/>
    <lineage>
        <taxon>Bacteria</taxon>
        <taxon>Pseudomonadati</taxon>
        <taxon>Bacteroidota</taxon>
        <taxon>Cytophagia</taxon>
        <taxon>Cytophagales</taxon>
        <taxon>Hymenobacteraceae</taxon>
        <taxon>Hymenobacter</taxon>
    </lineage>
</organism>
<feature type="domain" description="DUF2314" evidence="1">
    <location>
        <begin position="40"/>
        <end position="163"/>
    </location>
</feature>
<evidence type="ECO:0000313" key="2">
    <source>
        <dbReference type="EMBL" id="MBB6060646.1"/>
    </source>
</evidence>
<dbReference type="PROSITE" id="PS51257">
    <property type="entry name" value="PROKAR_LIPOPROTEIN"/>
    <property type="match status" value="1"/>
</dbReference>
<keyword evidence="3" id="KW-1185">Reference proteome</keyword>
<sequence length="167" mass="18755">MRISIPIASGILLALVSCTISTDKVERPGEPAIYNVTAEDTEMNHAIRQGKATLPQFLATISKADSTISNPAVKVHYDDGERKEFLWIGDPILEEGQWYGTVDNTPEYTKQVVAGQKVRIDTAIVVDWNYTQNNHLVGGYTVKLLRNRMTPEERAEFDQSTDLIFDR</sequence>
<proteinExistence type="predicted"/>
<comment type="caution">
    <text evidence="2">The sequence shown here is derived from an EMBL/GenBank/DDBJ whole genome shotgun (WGS) entry which is preliminary data.</text>
</comment>
<reference evidence="2 3" key="1">
    <citation type="submission" date="2020-08" db="EMBL/GenBank/DDBJ databases">
        <title>Genomic Encyclopedia of Type Strains, Phase IV (KMG-IV): sequencing the most valuable type-strain genomes for metagenomic binning, comparative biology and taxonomic classification.</title>
        <authorList>
            <person name="Goeker M."/>
        </authorList>
    </citation>
    <scope>NUCLEOTIDE SEQUENCE [LARGE SCALE GENOMIC DNA]</scope>
    <source>
        <strain evidence="2 3">DSM 26718</strain>
    </source>
</reference>
<dbReference type="RefSeq" id="WP_183404710.1">
    <property type="nucleotide sequence ID" value="NZ_JACHGG010000005.1"/>
</dbReference>
<dbReference type="AlphaFoldDB" id="A0A7W9T307"/>
<dbReference type="InterPro" id="IPR018756">
    <property type="entry name" value="DUF2314"/>
</dbReference>
<dbReference type="Pfam" id="PF10077">
    <property type="entry name" value="DUF2314"/>
    <property type="match status" value="1"/>
</dbReference>
<protein>
    <submittedName>
        <fullName evidence="2">Uncharacterized protein YegJ (DUF2314 family)</fullName>
    </submittedName>
</protein>
<name>A0A7W9T307_9BACT</name>
<dbReference type="Proteomes" id="UP000532746">
    <property type="component" value="Unassembled WGS sequence"/>
</dbReference>
<accession>A0A7W9T307</accession>